<name>A0AAV4RM51_9ARAC</name>
<dbReference type="AlphaFoldDB" id="A0AAV4RM51"/>
<evidence type="ECO:0000313" key="1">
    <source>
        <dbReference type="EMBL" id="GIY21108.1"/>
    </source>
</evidence>
<dbReference type="EMBL" id="BPLQ01006245">
    <property type="protein sequence ID" value="GIY21108.1"/>
    <property type="molecule type" value="Genomic_DNA"/>
</dbReference>
<protein>
    <submittedName>
        <fullName evidence="1">Uncharacterized protein</fullName>
    </submittedName>
</protein>
<organism evidence="1 2">
    <name type="scientific">Caerostris darwini</name>
    <dbReference type="NCBI Taxonomy" id="1538125"/>
    <lineage>
        <taxon>Eukaryota</taxon>
        <taxon>Metazoa</taxon>
        <taxon>Ecdysozoa</taxon>
        <taxon>Arthropoda</taxon>
        <taxon>Chelicerata</taxon>
        <taxon>Arachnida</taxon>
        <taxon>Araneae</taxon>
        <taxon>Araneomorphae</taxon>
        <taxon>Entelegynae</taxon>
        <taxon>Araneoidea</taxon>
        <taxon>Araneidae</taxon>
        <taxon>Caerostris</taxon>
    </lineage>
</organism>
<sequence length="120" mass="13911">MFFHDVLCPFLSLEIFVLENFHLPPLKDFAPRHNPLNPAGPNPDPIRTVPERLLEFVTVTPFASCGFKRSPPEMLDTFVGLKELRTPKHTADRLLPSHRTILHSHYCAERHCIWFLNWGL</sequence>
<evidence type="ECO:0000313" key="2">
    <source>
        <dbReference type="Proteomes" id="UP001054837"/>
    </source>
</evidence>
<dbReference type="Proteomes" id="UP001054837">
    <property type="component" value="Unassembled WGS sequence"/>
</dbReference>
<proteinExistence type="predicted"/>
<accession>A0AAV4RM51</accession>
<reference evidence="1 2" key="1">
    <citation type="submission" date="2021-06" db="EMBL/GenBank/DDBJ databases">
        <title>Caerostris darwini draft genome.</title>
        <authorList>
            <person name="Kono N."/>
            <person name="Arakawa K."/>
        </authorList>
    </citation>
    <scope>NUCLEOTIDE SEQUENCE [LARGE SCALE GENOMIC DNA]</scope>
</reference>
<comment type="caution">
    <text evidence="1">The sequence shown here is derived from an EMBL/GenBank/DDBJ whole genome shotgun (WGS) entry which is preliminary data.</text>
</comment>
<gene>
    <name evidence="1" type="ORF">CDAR_42451</name>
</gene>
<keyword evidence="2" id="KW-1185">Reference proteome</keyword>